<sequence length="380" mass="41738">MSQAYRHVQYLAETIGPRGSCTEAEKRAAHYLKKELAQFNLNLTEEQFKAVSSFSWVFGLIDLLLISAALIFPSRPEQGLALAFFAFIAFILESNTFPFLSRLIPKKNSQNLVAQIPARSKPIRKVIITAHYDSSRSAINFSPKLVKGFRRSYLLLVGAMATEVLLYALAVFTSLSPLLLWYLSLPGVLYILVTFLTLLHRELAGQYTPGANDNASGVAVLLEVAKILTRFPLITTEVTLVATGAEESGTNGALAFLRRHRPPKDTYVINLDNLGSGHLTAVTAEGILGTKAASAELLSLAKTVAAEKNLSLRFAPYKLLTTDGTVFLMRNYPTVSLMAFDDDGLLPNWHWPTDRAAAVKPENLDAAKELVLGILRKLES</sequence>
<dbReference type="EMBL" id="JAAKDE010000013">
    <property type="protein sequence ID" value="MBA2133308.1"/>
    <property type="molecule type" value="Genomic_DNA"/>
</dbReference>
<feature type="domain" description="Peptidase M28" evidence="2">
    <location>
        <begin position="208"/>
        <end position="373"/>
    </location>
</feature>
<reference evidence="3" key="1">
    <citation type="submission" date="2020-06" db="EMBL/GenBank/DDBJ databases">
        <title>Novel chitinolytic bacterium.</title>
        <authorList>
            <person name="Ungkulpasvich U."/>
            <person name="Kosugi A."/>
            <person name="Uke A."/>
        </authorList>
    </citation>
    <scope>NUCLEOTIDE SEQUENCE</scope>
    <source>
        <strain evidence="3">UUS1-1</strain>
    </source>
</reference>
<comment type="caution">
    <text evidence="3">The sequence shown here is derived from an EMBL/GenBank/DDBJ whole genome shotgun (WGS) entry which is preliminary data.</text>
</comment>
<feature type="transmembrane region" description="Helical" evidence="1">
    <location>
        <begin position="79"/>
        <end position="100"/>
    </location>
</feature>
<protein>
    <submittedName>
        <fullName evidence="3">M28 family peptidase</fullName>
    </submittedName>
</protein>
<evidence type="ECO:0000259" key="2">
    <source>
        <dbReference type="Pfam" id="PF04389"/>
    </source>
</evidence>
<gene>
    <name evidence="3" type="ORF">G5B42_07100</name>
</gene>
<keyword evidence="1" id="KW-1133">Transmembrane helix</keyword>
<keyword evidence="1" id="KW-0812">Transmembrane</keyword>
<dbReference type="GO" id="GO:0008235">
    <property type="term" value="F:metalloexopeptidase activity"/>
    <property type="evidence" value="ECO:0007669"/>
    <property type="project" value="InterPro"/>
</dbReference>
<dbReference type="InterPro" id="IPR045175">
    <property type="entry name" value="M28_fam"/>
</dbReference>
<dbReference type="InterPro" id="IPR007484">
    <property type="entry name" value="Peptidase_M28"/>
</dbReference>
<dbReference type="PANTHER" id="PTHR12147">
    <property type="entry name" value="METALLOPEPTIDASE M28 FAMILY MEMBER"/>
    <property type="match status" value="1"/>
</dbReference>
<feature type="transmembrane region" description="Helical" evidence="1">
    <location>
        <begin position="54"/>
        <end position="73"/>
    </location>
</feature>
<dbReference type="AlphaFoldDB" id="A0A8J6LMX2"/>
<proteinExistence type="predicted"/>
<accession>A0A8J6LMX2</accession>
<feature type="transmembrane region" description="Helical" evidence="1">
    <location>
        <begin position="153"/>
        <end position="173"/>
    </location>
</feature>
<evidence type="ECO:0000313" key="3">
    <source>
        <dbReference type="EMBL" id="MBA2133308.1"/>
    </source>
</evidence>
<evidence type="ECO:0000256" key="1">
    <source>
        <dbReference type="SAM" id="Phobius"/>
    </source>
</evidence>
<name>A0A8J6LMX2_9FIRM</name>
<dbReference type="SUPFAM" id="SSF53187">
    <property type="entry name" value="Zn-dependent exopeptidases"/>
    <property type="match status" value="1"/>
</dbReference>
<keyword evidence="1" id="KW-0472">Membrane</keyword>
<dbReference type="Proteomes" id="UP000657177">
    <property type="component" value="Unassembled WGS sequence"/>
</dbReference>
<evidence type="ECO:0000313" key="4">
    <source>
        <dbReference type="Proteomes" id="UP000657177"/>
    </source>
</evidence>
<keyword evidence="4" id="KW-1185">Reference proteome</keyword>
<feature type="transmembrane region" description="Helical" evidence="1">
    <location>
        <begin position="179"/>
        <end position="199"/>
    </location>
</feature>
<organism evidence="3 4">
    <name type="scientific">Capillibacterium thermochitinicola</name>
    <dbReference type="NCBI Taxonomy" id="2699427"/>
    <lineage>
        <taxon>Bacteria</taxon>
        <taxon>Bacillati</taxon>
        <taxon>Bacillota</taxon>
        <taxon>Capillibacterium</taxon>
    </lineage>
</organism>
<dbReference type="Pfam" id="PF04389">
    <property type="entry name" value="Peptidase_M28"/>
    <property type="match status" value="1"/>
</dbReference>
<dbReference type="RefSeq" id="WP_181339757.1">
    <property type="nucleotide sequence ID" value="NZ_JAAKDE010000013.1"/>
</dbReference>
<dbReference type="Gene3D" id="3.40.630.10">
    <property type="entry name" value="Zn peptidases"/>
    <property type="match status" value="1"/>
</dbReference>
<dbReference type="GO" id="GO:0006508">
    <property type="term" value="P:proteolysis"/>
    <property type="evidence" value="ECO:0007669"/>
    <property type="project" value="InterPro"/>
</dbReference>
<dbReference type="PANTHER" id="PTHR12147:SF26">
    <property type="entry name" value="PEPTIDASE M28 DOMAIN-CONTAINING PROTEIN"/>
    <property type="match status" value="1"/>
</dbReference>